<reference evidence="1 2" key="1">
    <citation type="submission" date="2022-05" db="EMBL/GenBank/DDBJ databases">
        <authorList>
            <consortium name="Genoscope - CEA"/>
            <person name="William W."/>
        </authorList>
    </citation>
    <scope>NUCLEOTIDE SEQUENCE [LARGE SCALE GENOMIC DNA]</scope>
</reference>
<keyword evidence="2" id="KW-1185">Reference proteome</keyword>
<organism evidence="1 2">
    <name type="scientific">Porites lobata</name>
    <dbReference type="NCBI Taxonomy" id="104759"/>
    <lineage>
        <taxon>Eukaryota</taxon>
        <taxon>Metazoa</taxon>
        <taxon>Cnidaria</taxon>
        <taxon>Anthozoa</taxon>
        <taxon>Hexacorallia</taxon>
        <taxon>Scleractinia</taxon>
        <taxon>Fungiina</taxon>
        <taxon>Poritidae</taxon>
        <taxon>Porites</taxon>
    </lineage>
</organism>
<dbReference type="EMBL" id="CALNXK010000059">
    <property type="protein sequence ID" value="CAH3137478.1"/>
    <property type="molecule type" value="Genomic_DNA"/>
</dbReference>
<accession>A0ABN8P877</accession>
<feature type="non-terminal residue" evidence="1">
    <location>
        <position position="1"/>
    </location>
</feature>
<protein>
    <submittedName>
        <fullName evidence="1">Uncharacterized protein</fullName>
    </submittedName>
</protein>
<sequence>NSFPAFCDLKSEPGIAWTLVMSWSRENRVISAFKNAVLQVNALENENSPNYDRYRLSLERMRSLQVHFTHWRATCSYPTYGIDFTDYLRGNFKDFDIVDFQGHGECKRVKYWISEGTMARTLQHRFGRERTLGCCIMTAVWFSASSTQPLEQYQMKTTLASMKALIPSSAVHRQTTLLLSGGLQGHPTRI</sequence>
<dbReference type="Proteomes" id="UP001159405">
    <property type="component" value="Unassembled WGS sequence"/>
</dbReference>
<gene>
    <name evidence="1" type="ORF">PLOB_00039016</name>
</gene>
<name>A0ABN8P877_9CNID</name>
<evidence type="ECO:0000313" key="1">
    <source>
        <dbReference type="EMBL" id="CAH3137478.1"/>
    </source>
</evidence>
<evidence type="ECO:0000313" key="2">
    <source>
        <dbReference type="Proteomes" id="UP001159405"/>
    </source>
</evidence>
<proteinExistence type="predicted"/>
<comment type="caution">
    <text evidence="1">The sequence shown here is derived from an EMBL/GenBank/DDBJ whole genome shotgun (WGS) entry which is preliminary data.</text>
</comment>